<evidence type="ECO:0000259" key="1">
    <source>
        <dbReference type="Pfam" id="PF18572"/>
    </source>
</evidence>
<dbReference type="Pfam" id="PF21141">
    <property type="entry name" value="T6PP_C"/>
    <property type="match status" value="1"/>
</dbReference>
<sequence>MTAGHEELCSGDHHRPTMVQESVEDFKAELYQMQNARRAIVQAIISKGIPNESDTGILRNTLAILEDSRTNADSQRLIMSGARSIPINIRDEIIGLKKDIVYLDKLSGESGEFRATEFNSVQLSEILAPYHPVSENRFYEEVEKVVIFLNHFIDKSLPIKPIFITDWDGTMKNYCSQYATNLQPVYSAIGMSEFASRFTRLSAVLTAGPLGIDPTRKNYSPHNREPGIVELTSLPIKSGPITFSGSWGREWMLNGKRVVYDDGIPDEGFDALGRLNDEMTTVLDTDEYSQFKLVGSGVQKKVDRLTLGVQTVFNQVDSDLSAKYQEAVKERMHRVDPSQQILVFETATALEVEVCVHSGTGIVWNKANGIERLLEATKTDLKEGRVLIAGDTRSDIPMVEYSLKENPEGTFALFVGQDAELDKRVRELVGDDSRVCYIACPDVFHAGLATFLSNQDQLD</sequence>
<evidence type="ECO:0000313" key="4">
    <source>
        <dbReference type="Proteomes" id="UP000005239"/>
    </source>
</evidence>
<proteinExistence type="predicted"/>
<dbReference type="AlphaFoldDB" id="A0A8R1YEX3"/>
<gene>
    <name evidence="3" type="primary">WBGene00103198</name>
</gene>
<dbReference type="GO" id="GO:0005615">
    <property type="term" value="C:extracellular space"/>
    <property type="evidence" value="ECO:0000318"/>
    <property type="project" value="GO_Central"/>
</dbReference>
<reference evidence="4" key="1">
    <citation type="journal article" date="2008" name="Nat. Genet.">
        <title>The Pristionchus pacificus genome provides a unique perspective on nematode lifestyle and parasitism.</title>
        <authorList>
            <person name="Dieterich C."/>
            <person name="Clifton S.W."/>
            <person name="Schuster L.N."/>
            <person name="Chinwalla A."/>
            <person name="Delehaunty K."/>
            <person name="Dinkelacker I."/>
            <person name="Fulton L."/>
            <person name="Fulton R."/>
            <person name="Godfrey J."/>
            <person name="Minx P."/>
            <person name="Mitreva M."/>
            <person name="Roeseler W."/>
            <person name="Tian H."/>
            <person name="Witte H."/>
            <person name="Yang S.P."/>
            <person name="Wilson R.K."/>
            <person name="Sommer R.J."/>
        </authorList>
    </citation>
    <scope>NUCLEOTIDE SEQUENCE [LARGE SCALE GENOMIC DNA]</scope>
    <source>
        <strain evidence="4">PS312</strain>
    </source>
</reference>
<feature type="domain" description="Trehalose-6-phosphate phosphatase helical bundle" evidence="1">
    <location>
        <begin position="22"/>
        <end position="110"/>
    </location>
</feature>
<protein>
    <recommendedName>
        <fullName evidence="5">Trehalose-6-phosphate phosphatase helical bundle domain-containing protein</fullName>
    </recommendedName>
</protein>
<dbReference type="GO" id="GO:0005737">
    <property type="term" value="C:cytoplasm"/>
    <property type="evidence" value="ECO:0007669"/>
    <property type="project" value="EnsemblMetazoa"/>
</dbReference>
<evidence type="ECO:0000259" key="2">
    <source>
        <dbReference type="Pfam" id="PF21141"/>
    </source>
</evidence>
<dbReference type="InterPro" id="IPR041064">
    <property type="entry name" value="T6PP_helical"/>
</dbReference>
<feature type="domain" description="Trehalose-6-phosphate phosphatase C-terminal" evidence="2">
    <location>
        <begin position="163"/>
        <end position="443"/>
    </location>
</feature>
<dbReference type="OrthoDB" id="5781377at2759"/>
<dbReference type="InterPro" id="IPR023214">
    <property type="entry name" value="HAD_sf"/>
</dbReference>
<dbReference type="Gene3D" id="3.40.50.1000">
    <property type="entry name" value="HAD superfamily/HAD-like"/>
    <property type="match status" value="1"/>
</dbReference>
<accession>A0A8R1YEX3</accession>
<dbReference type="Gene3D" id="3.30.70.3080">
    <property type="match status" value="1"/>
</dbReference>
<organism evidence="3 4">
    <name type="scientific">Pristionchus pacificus</name>
    <name type="common">Parasitic nematode worm</name>
    <dbReference type="NCBI Taxonomy" id="54126"/>
    <lineage>
        <taxon>Eukaryota</taxon>
        <taxon>Metazoa</taxon>
        <taxon>Ecdysozoa</taxon>
        <taxon>Nematoda</taxon>
        <taxon>Chromadorea</taxon>
        <taxon>Rhabditida</taxon>
        <taxon>Rhabditina</taxon>
        <taxon>Diplogasteromorpha</taxon>
        <taxon>Diplogasteroidea</taxon>
        <taxon>Neodiplogasteridae</taxon>
        <taxon>Pristionchus</taxon>
    </lineage>
</organism>
<dbReference type="Gene3D" id="1.20.58.1800">
    <property type="match status" value="1"/>
</dbReference>
<reference evidence="3" key="2">
    <citation type="submission" date="2022-06" db="UniProtKB">
        <authorList>
            <consortium name="EnsemblMetazoa"/>
        </authorList>
    </citation>
    <scope>IDENTIFICATION</scope>
    <source>
        <strain evidence="3">PS312</strain>
    </source>
</reference>
<dbReference type="GO" id="GO:0005992">
    <property type="term" value="P:trehalose biosynthetic process"/>
    <property type="evidence" value="ECO:0007669"/>
    <property type="project" value="EnsemblMetazoa"/>
</dbReference>
<dbReference type="EnsemblMetazoa" id="PPA13644.1">
    <property type="protein sequence ID" value="PPA13644.1"/>
    <property type="gene ID" value="WBGene00103198"/>
</dbReference>
<dbReference type="GO" id="GO:1901136">
    <property type="term" value="P:carbohydrate derivative catabolic process"/>
    <property type="evidence" value="ECO:0007669"/>
    <property type="project" value="EnsemblMetazoa"/>
</dbReference>
<dbReference type="InterPro" id="IPR049063">
    <property type="entry name" value="T6PP_C"/>
</dbReference>
<dbReference type="GO" id="GO:0004805">
    <property type="term" value="F:trehalose-phosphatase activity"/>
    <property type="evidence" value="ECO:0007669"/>
    <property type="project" value="EnsemblMetazoa"/>
</dbReference>
<evidence type="ECO:0000313" key="3">
    <source>
        <dbReference type="EnsemblMetazoa" id="PPA13644.1"/>
    </source>
</evidence>
<dbReference type="Pfam" id="PF18572">
    <property type="entry name" value="T6PP_N"/>
    <property type="match status" value="1"/>
</dbReference>
<keyword evidence="4" id="KW-1185">Reference proteome</keyword>
<dbReference type="Proteomes" id="UP000005239">
    <property type="component" value="Unassembled WGS sequence"/>
</dbReference>
<dbReference type="GO" id="GO:0004252">
    <property type="term" value="F:serine-type endopeptidase activity"/>
    <property type="evidence" value="ECO:0000318"/>
    <property type="project" value="GO_Central"/>
</dbReference>
<evidence type="ECO:0008006" key="5">
    <source>
        <dbReference type="Google" id="ProtNLM"/>
    </source>
</evidence>
<name>A0A8R1YEX3_PRIPA</name>